<proteinExistence type="predicted"/>
<reference evidence="1" key="2">
    <citation type="journal article" date="2015" name="Fish Shellfish Immunol.">
        <title>Early steps in the European eel (Anguilla anguilla)-Vibrio vulnificus interaction in the gills: Role of the RtxA13 toxin.</title>
        <authorList>
            <person name="Callol A."/>
            <person name="Pajuelo D."/>
            <person name="Ebbesson L."/>
            <person name="Teles M."/>
            <person name="MacKenzie S."/>
            <person name="Amaro C."/>
        </authorList>
    </citation>
    <scope>NUCLEOTIDE SEQUENCE</scope>
</reference>
<dbReference type="AlphaFoldDB" id="A0A0E9WWY3"/>
<dbReference type="EMBL" id="GBXM01013610">
    <property type="protein sequence ID" value="JAH94967.1"/>
    <property type="molecule type" value="Transcribed_RNA"/>
</dbReference>
<organism evidence="1">
    <name type="scientific">Anguilla anguilla</name>
    <name type="common">European freshwater eel</name>
    <name type="synonym">Muraena anguilla</name>
    <dbReference type="NCBI Taxonomy" id="7936"/>
    <lineage>
        <taxon>Eukaryota</taxon>
        <taxon>Metazoa</taxon>
        <taxon>Chordata</taxon>
        <taxon>Craniata</taxon>
        <taxon>Vertebrata</taxon>
        <taxon>Euteleostomi</taxon>
        <taxon>Actinopterygii</taxon>
        <taxon>Neopterygii</taxon>
        <taxon>Teleostei</taxon>
        <taxon>Anguilliformes</taxon>
        <taxon>Anguillidae</taxon>
        <taxon>Anguilla</taxon>
    </lineage>
</organism>
<evidence type="ECO:0000313" key="1">
    <source>
        <dbReference type="EMBL" id="JAH94967.1"/>
    </source>
</evidence>
<accession>A0A0E9WWY3</accession>
<protein>
    <submittedName>
        <fullName evidence="1">Uncharacterized protein</fullName>
    </submittedName>
</protein>
<reference evidence="1" key="1">
    <citation type="submission" date="2014-11" db="EMBL/GenBank/DDBJ databases">
        <authorList>
            <person name="Amaro Gonzalez C."/>
        </authorList>
    </citation>
    <scope>NUCLEOTIDE SEQUENCE</scope>
</reference>
<sequence>MLIVWVRDAGCCSRALQASGNHLLWHIWIMHILVQFIRNSLICHHITVFVHHCHEFYRNV</sequence>
<name>A0A0E9WWY3_ANGAN</name>